<gene>
    <name evidence="1" type="primary">orf04118</name>
    <name evidence="1" type="ORF">Q903MT_gene4095</name>
</gene>
<organism evidence="1">
    <name type="scientific">Picea sitchensis</name>
    <name type="common">Sitka spruce</name>
    <name type="synonym">Pinus sitchensis</name>
    <dbReference type="NCBI Taxonomy" id="3332"/>
    <lineage>
        <taxon>Eukaryota</taxon>
        <taxon>Viridiplantae</taxon>
        <taxon>Streptophyta</taxon>
        <taxon>Embryophyta</taxon>
        <taxon>Tracheophyta</taxon>
        <taxon>Spermatophyta</taxon>
        <taxon>Pinopsida</taxon>
        <taxon>Pinidae</taxon>
        <taxon>Conifers I</taxon>
        <taxon>Pinales</taxon>
        <taxon>Pinaceae</taxon>
        <taxon>Picea</taxon>
    </lineage>
</organism>
<geneLocation type="mitochondrion" evidence="1"/>
<proteinExistence type="predicted"/>
<dbReference type="AlphaFoldDB" id="A0A6B9XV94"/>
<protein>
    <submittedName>
        <fullName evidence="1">Uncharacterized protein</fullName>
    </submittedName>
</protein>
<reference evidence="1" key="1">
    <citation type="submission" date="2019-03" db="EMBL/GenBank/DDBJ databases">
        <title>Largest Complete Mitochondrial Genome of a Gymnosperm, Sitka Spruce (Picea sitchensis), Indicates Complex Physical Structure.</title>
        <authorList>
            <person name="Jackman S.D."/>
            <person name="Coombe L."/>
            <person name="Warren R."/>
            <person name="Kirk H."/>
            <person name="Trinh E."/>
            <person name="McLeod T."/>
            <person name="Pleasance S."/>
            <person name="Pandoh P."/>
            <person name="Zhao Y."/>
            <person name="Coope R."/>
            <person name="Bousquet J."/>
            <person name="Bohlmann J.C."/>
            <person name="Jones S.J.M."/>
            <person name="Birol I."/>
        </authorList>
    </citation>
    <scope>NUCLEOTIDE SEQUENCE</scope>
    <source>
        <strain evidence="1">Q903</strain>
    </source>
</reference>
<dbReference type="EMBL" id="MK697699">
    <property type="protein sequence ID" value="QHR90072.1"/>
    <property type="molecule type" value="Genomic_DNA"/>
</dbReference>
<accession>A0A6B9XV94</accession>
<evidence type="ECO:0000313" key="1">
    <source>
        <dbReference type="EMBL" id="QHR90072.1"/>
    </source>
</evidence>
<keyword evidence="1" id="KW-0496">Mitochondrion</keyword>
<name>A0A6B9XV94_PICSI</name>
<sequence length="90" mass="10497">MVYIGRMFGCVWRGIKHNRRDGSHDQALDKWTDLFLDPTDRNLAKLTGRVLYRDAYGRWTKVSCVSMAAVYLVYEWQYFDPFGSGVAVVR</sequence>